<dbReference type="Proteomes" id="UP000188243">
    <property type="component" value="Chromosome"/>
</dbReference>
<proteinExistence type="predicted"/>
<reference evidence="1 2" key="1">
    <citation type="submission" date="2017-02" db="EMBL/GenBank/DDBJ databases">
        <title>Complete genome sequence of the cold-active Pseudoalteromonas aliena strain EH1 isolated from Arctic seawater.</title>
        <authorList>
            <person name="Kim E."/>
            <person name="Heo E."/>
            <person name="Kim H."/>
            <person name="Kim D."/>
        </authorList>
    </citation>
    <scope>NUCLEOTIDE SEQUENCE [LARGE SCALE GENOMIC DNA]</scope>
    <source>
        <strain evidence="1 2">EH1</strain>
    </source>
</reference>
<dbReference type="KEGG" id="paln:B0W48_13890"/>
<dbReference type="STRING" id="247523.B0W48_13890"/>
<evidence type="ECO:0000313" key="1">
    <source>
        <dbReference type="EMBL" id="AQQ00805.1"/>
    </source>
</evidence>
<evidence type="ECO:0000313" key="2">
    <source>
        <dbReference type="Proteomes" id="UP000188243"/>
    </source>
</evidence>
<name>A0A1Q2H0C1_9GAMM</name>
<dbReference type="EMBL" id="CP019628">
    <property type="protein sequence ID" value="AQQ00805.1"/>
    <property type="molecule type" value="Genomic_DNA"/>
</dbReference>
<accession>A0A1Q2H0C1</accession>
<sequence length="360" mass="39621">MTIMIDQSEIIAAEQLPDKIQTLIQLIPEGDNAFEVLLTNKDVCFSFTSPENFIEQLALGIHNSSLIYIPNVQLITDIKKLLDLSTNDLRDLSYRANNNSGQSIRSSAVTAQQKTLLQKYQLLDSSDFSVVNAFYKRNDLSAHPLVWAADFHDQITLQHLLTYCGQAFPCSNAQATSACQWALSQAQNLSELAHYYCLYLAWLQQNPAKNDSINAVIAQLIPLVLSHLKCPTVTFELDARTLNQAIVQWQKSDNAVGFTSLSAGLLNIALNTNLCTPNGLVEKASEYIAMLQKQLAKTLATSEAVGQAGLARYYEFELPNSCAVLSVNGDGWMSIVSDRPNLTKSKAQPNTSQNDSKGVA</sequence>
<dbReference type="AlphaFoldDB" id="A0A1Q2H0C1"/>
<dbReference type="RefSeq" id="WP_077537479.1">
    <property type="nucleotide sequence ID" value="NZ_CP019628.1"/>
</dbReference>
<organism evidence="1 2">
    <name type="scientific">Pseudoalteromonas aliena</name>
    <dbReference type="NCBI Taxonomy" id="247523"/>
    <lineage>
        <taxon>Bacteria</taxon>
        <taxon>Pseudomonadati</taxon>
        <taxon>Pseudomonadota</taxon>
        <taxon>Gammaproteobacteria</taxon>
        <taxon>Alteromonadales</taxon>
        <taxon>Pseudoalteromonadaceae</taxon>
        <taxon>Pseudoalteromonas</taxon>
    </lineage>
</organism>
<protein>
    <submittedName>
        <fullName evidence="1">Uncharacterized protein</fullName>
    </submittedName>
</protein>
<gene>
    <name evidence="1" type="ORF">B0W48_13890</name>
</gene>